<dbReference type="CDD" id="cd07043">
    <property type="entry name" value="STAS_anti-anti-sigma_factors"/>
    <property type="match status" value="1"/>
</dbReference>
<evidence type="ECO:0000259" key="1">
    <source>
        <dbReference type="PROSITE" id="PS50801"/>
    </source>
</evidence>
<feature type="domain" description="STAS" evidence="1">
    <location>
        <begin position="24"/>
        <end position="125"/>
    </location>
</feature>
<dbReference type="Gene3D" id="3.30.750.24">
    <property type="entry name" value="STAS domain"/>
    <property type="match status" value="1"/>
</dbReference>
<accession>A0ABV5P842</accession>
<evidence type="ECO:0000313" key="2">
    <source>
        <dbReference type="EMBL" id="MFB9519366.1"/>
    </source>
</evidence>
<gene>
    <name evidence="2" type="ORF">ACFFTU_05340</name>
</gene>
<dbReference type="EMBL" id="JBHMCR010000004">
    <property type="protein sequence ID" value="MFB9519366.1"/>
    <property type="molecule type" value="Genomic_DNA"/>
</dbReference>
<keyword evidence="3" id="KW-1185">Reference proteome</keyword>
<dbReference type="PROSITE" id="PS50801">
    <property type="entry name" value="STAS"/>
    <property type="match status" value="1"/>
</dbReference>
<dbReference type="RefSeq" id="WP_345220689.1">
    <property type="nucleotide sequence ID" value="NZ_BAAAXE010000013.1"/>
</dbReference>
<proteinExistence type="predicted"/>
<dbReference type="InterPro" id="IPR002645">
    <property type="entry name" value="STAS_dom"/>
</dbReference>
<evidence type="ECO:0000313" key="3">
    <source>
        <dbReference type="Proteomes" id="UP001589718"/>
    </source>
</evidence>
<comment type="caution">
    <text evidence="2">The sequence shown here is derived from an EMBL/GenBank/DDBJ whole genome shotgun (WGS) entry which is preliminary data.</text>
</comment>
<protein>
    <submittedName>
        <fullName evidence="2">STAS domain-containing protein</fullName>
    </submittedName>
</protein>
<dbReference type="Pfam" id="PF01740">
    <property type="entry name" value="STAS"/>
    <property type="match status" value="1"/>
</dbReference>
<dbReference type="InterPro" id="IPR036513">
    <property type="entry name" value="STAS_dom_sf"/>
</dbReference>
<organism evidence="2 3">
    <name type="scientific">Streptomyces cremeus</name>
    <dbReference type="NCBI Taxonomy" id="66881"/>
    <lineage>
        <taxon>Bacteria</taxon>
        <taxon>Bacillati</taxon>
        <taxon>Actinomycetota</taxon>
        <taxon>Actinomycetes</taxon>
        <taxon>Kitasatosporales</taxon>
        <taxon>Streptomycetaceae</taxon>
        <taxon>Streptomyces</taxon>
    </lineage>
</organism>
<reference evidence="2 3" key="1">
    <citation type="submission" date="2024-09" db="EMBL/GenBank/DDBJ databases">
        <authorList>
            <person name="Sun Q."/>
            <person name="Mori K."/>
        </authorList>
    </citation>
    <scope>NUCLEOTIDE SEQUENCE [LARGE SCALE GENOMIC DNA]</scope>
    <source>
        <strain evidence="2 3">JCM 4362</strain>
    </source>
</reference>
<name>A0ABV5P842_STRCM</name>
<sequence>MTTVPFRLTLSDLSGSPHHPRCTLLVMPPEMDIANCEELYGAVCDAVDSRRDLTDVLVLDFTGTSFTDSRGARLISATREYAAGAGIALRLAVAEEGVVRRVVTLTGVRRDVPVYGSAADAVAGEEELWDWD</sequence>
<dbReference type="SUPFAM" id="SSF52091">
    <property type="entry name" value="SpoIIaa-like"/>
    <property type="match status" value="1"/>
</dbReference>
<dbReference type="Proteomes" id="UP001589718">
    <property type="component" value="Unassembled WGS sequence"/>
</dbReference>